<feature type="transmembrane region" description="Helical" evidence="9">
    <location>
        <begin position="747"/>
        <end position="764"/>
    </location>
</feature>
<dbReference type="InterPro" id="IPR007182">
    <property type="entry name" value="MnhB"/>
</dbReference>
<dbReference type="InterPro" id="IPR050616">
    <property type="entry name" value="CPA3_Na-H_Antiporter_A"/>
</dbReference>
<dbReference type="Pfam" id="PF00361">
    <property type="entry name" value="Proton_antipo_M"/>
    <property type="match status" value="1"/>
</dbReference>
<dbReference type="PANTHER" id="PTHR43373">
    <property type="entry name" value="NA(+)/H(+) ANTIPORTER SUBUNIT"/>
    <property type="match status" value="1"/>
</dbReference>
<dbReference type="Pfam" id="PF20501">
    <property type="entry name" value="MbhE"/>
    <property type="match status" value="1"/>
</dbReference>
<feature type="transmembrane region" description="Helical" evidence="9">
    <location>
        <begin position="807"/>
        <end position="825"/>
    </location>
</feature>
<name>A0ABR6UDI9_9ACTN</name>
<evidence type="ECO:0000259" key="13">
    <source>
        <dbReference type="Pfam" id="PF20501"/>
    </source>
</evidence>
<feature type="transmembrane region" description="Helical" evidence="9">
    <location>
        <begin position="627"/>
        <end position="645"/>
    </location>
</feature>
<evidence type="ECO:0000256" key="6">
    <source>
        <dbReference type="ARBA" id="ARBA00023136"/>
    </source>
</evidence>
<evidence type="ECO:0000256" key="5">
    <source>
        <dbReference type="ARBA" id="ARBA00022989"/>
    </source>
</evidence>
<evidence type="ECO:0000259" key="12">
    <source>
        <dbReference type="Pfam" id="PF13244"/>
    </source>
</evidence>
<keyword evidence="2" id="KW-0813">Transport</keyword>
<feature type="transmembrane region" description="Helical" evidence="9">
    <location>
        <begin position="267"/>
        <end position="288"/>
    </location>
</feature>
<comment type="caution">
    <text evidence="14">The sequence shown here is derived from an EMBL/GenBank/DDBJ whole genome shotgun (WGS) entry which is preliminary data.</text>
</comment>
<feature type="region of interest" description="Disordered" evidence="8">
    <location>
        <begin position="933"/>
        <end position="956"/>
    </location>
</feature>
<evidence type="ECO:0000259" key="10">
    <source>
        <dbReference type="Pfam" id="PF00361"/>
    </source>
</evidence>
<dbReference type="NCBIfam" id="NF009290">
    <property type="entry name" value="PRK12650.1"/>
    <property type="match status" value="1"/>
</dbReference>
<dbReference type="RefSeq" id="WP_186347529.1">
    <property type="nucleotide sequence ID" value="NZ_BMMR01000002.1"/>
</dbReference>
<evidence type="ECO:0000256" key="9">
    <source>
        <dbReference type="SAM" id="Phobius"/>
    </source>
</evidence>
<gene>
    <name evidence="14" type="ORF">H7344_18840</name>
</gene>
<dbReference type="PRINTS" id="PR01434">
    <property type="entry name" value="NADHDHGNASE5"/>
</dbReference>
<feature type="transmembrane region" description="Helical" evidence="9">
    <location>
        <begin position="831"/>
        <end position="851"/>
    </location>
</feature>
<feature type="region of interest" description="Disordered" evidence="8">
    <location>
        <begin position="771"/>
        <end position="792"/>
    </location>
</feature>
<evidence type="ECO:0000256" key="2">
    <source>
        <dbReference type="ARBA" id="ARBA00022448"/>
    </source>
</evidence>
<keyword evidence="5 9" id="KW-1133">Transmembrane helix</keyword>
<feature type="transmembrane region" description="Helical" evidence="9">
    <location>
        <begin position="130"/>
        <end position="148"/>
    </location>
</feature>
<feature type="transmembrane region" description="Helical" evidence="9">
    <location>
        <begin position="453"/>
        <end position="474"/>
    </location>
</feature>
<sequence length="956" mass="99235">MTVLLLLVALAAVPVLVVPTTLALGRRTGWVLAAAFLGMAAALVPAGRDVLRGEEVTWSRPWVPQLDVDLALRLDGLGLVFVMIALVIGAAVLAYSAAYLSPGRQLGFYLWMTVFALGMVGLVLADDLVLLFLCWEITSLASFLLIARSGSGGEAASTRTLIITFVGGLTLLVAVVLMIVATGTTSLSEALASPVWQDNGALTTTVALLVAVSGFTKAAQFPFHPWLPDAMAAATPVSAYLHAAAVVKAGIYLMLRFSEAFSSVPAWNALLIATGLFTAAMAALFALGQTDLKRLMAYSTVSQLGLITAAIGVGTPKALTAAVLHTIAHALFKSGLFMMVGIVDHQTGTRDVRRLPPLWRVMPWSFATVIAGAAAMAGLPPLLGFVSKEMVLGSMLDAPGPAWTGPVAFVAAAAGAVLTFAYCAKIVLGAFVDGERELEDCSVPEVREAGPALLVPAMLPIWAGLPLALAVWVLDPPVDRAVSAISDGGGYALHLWHGITPELLATAVVVLGGTLVVSRRRWLRPRLERDLLPRSGVQLISQAVHGATRGGSWLARLVAADHPGRHVTPILAVLTLLLGVGTLAVTLGTDVPAAQPDLGRPIDAALLLLVALGVVGVCLAQSRIAATVYLGGVGIAVTVQLFALGAPDVGLTQLMVEVLTVTVIMLVLRGLPSGFGHRRHSRRPGPVVLALLLGAAAGGATWLLTGRREQSDPARYFIDEGTEVTGGDNLVNVILVEFRALDTLGELAVLGLAGVAIVGVLATVPDRRSEDGAAPAELRPHPDAAPHDPQAARALADPASNLRAMQLLLRLLTPGLVLLSVLIFWRGHNEPGGGFIAALVASAAVALVYLARPEDRPVARPGLHLGLIAGGVLTAIGTGLIGYAHSSFLEPLHGYVGGVHLSTSMLFDVGVYAAVLGLVMVAFDRLGAAAVEHRTTGPDSPAPPPAEHASAQEERA</sequence>
<evidence type="ECO:0000256" key="8">
    <source>
        <dbReference type="SAM" id="MobiDB-lite"/>
    </source>
</evidence>
<evidence type="ECO:0000313" key="15">
    <source>
        <dbReference type="Proteomes" id="UP000604001"/>
    </source>
</evidence>
<feature type="transmembrane region" description="Helical" evidence="9">
    <location>
        <begin position="651"/>
        <end position="672"/>
    </location>
</feature>
<dbReference type="InterPro" id="IPR046806">
    <property type="entry name" value="MrpA_C/MbhE"/>
</dbReference>
<dbReference type="PANTHER" id="PTHR43373:SF1">
    <property type="entry name" value="NA(+)_H(+) ANTIPORTER SUBUNIT A"/>
    <property type="match status" value="1"/>
</dbReference>
<feature type="transmembrane region" description="Helical" evidence="9">
    <location>
        <begin position="231"/>
        <end position="255"/>
    </location>
</feature>
<feature type="transmembrane region" description="Helical" evidence="9">
    <location>
        <begin position="319"/>
        <end position="343"/>
    </location>
</feature>
<feature type="transmembrane region" description="Helical" evidence="9">
    <location>
        <begin position="160"/>
        <end position="181"/>
    </location>
</feature>
<evidence type="ECO:0000256" key="3">
    <source>
        <dbReference type="ARBA" id="ARBA00022475"/>
    </source>
</evidence>
<evidence type="ECO:0000256" key="4">
    <source>
        <dbReference type="ARBA" id="ARBA00022692"/>
    </source>
</evidence>
<keyword evidence="15" id="KW-1185">Reference proteome</keyword>
<feature type="transmembrane region" description="Helical" evidence="9">
    <location>
        <begin position="494"/>
        <end position="517"/>
    </location>
</feature>
<accession>A0ABR6UDI9</accession>
<dbReference type="EMBL" id="JACMYC010000020">
    <property type="protein sequence ID" value="MBC2962350.1"/>
    <property type="molecule type" value="Genomic_DNA"/>
</dbReference>
<feature type="transmembrane region" description="Helical" evidence="9">
    <location>
        <begin position="905"/>
        <end position="923"/>
    </location>
</feature>
<reference evidence="14 15" key="1">
    <citation type="submission" date="2020-08" db="EMBL/GenBank/DDBJ databases">
        <title>novel species in genus Nocardioides.</title>
        <authorList>
            <person name="Zhang G."/>
        </authorList>
    </citation>
    <scope>NUCLEOTIDE SEQUENCE [LARGE SCALE GENOMIC DNA]</scope>
    <source>
        <strain evidence="14 15">SC8A-24</strain>
    </source>
</reference>
<dbReference type="InterPro" id="IPR001750">
    <property type="entry name" value="ND/Mrp_TM"/>
</dbReference>
<feature type="domain" description="Na+/H+ antiporter MnhB subunit-related protein" evidence="11">
    <location>
        <begin position="805"/>
        <end position="920"/>
    </location>
</feature>
<dbReference type="Pfam" id="PF04039">
    <property type="entry name" value="MnhB"/>
    <property type="match status" value="1"/>
</dbReference>
<keyword evidence="4 7" id="KW-0812">Transmembrane</keyword>
<feature type="transmembrane region" description="Helical" evidence="9">
    <location>
        <begin position="601"/>
        <end position="620"/>
    </location>
</feature>
<feature type="domain" description="NADH:quinone oxidoreductase/Mrp antiporter transmembrane" evidence="10">
    <location>
        <begin position="125"/>
        <end position="398"/>
    </location>
</feature>
<dbReference type="Pfam" id="PF13244">
    <property type="entry name" value="MbhD"/>
    <property type="match status" value="1"/>
</dbReference>
<comment type="subcellular location">
    <subcellularLocation>
        <location evidence="1">Cell membrane</location>
        <topology evidence="1">Multi-pass membrane protein</topology>
    </subcellularLocation>
    <subcellularLocation>
        <location evidence="7">Membrane</location>
        <topology evidence="7">Multi-pass membrane protein</topology>
    </subcellularLocation>
</comment>
<keyword evidence="6 9" id="KW-0472">Membrane</keyword>
<feature type="transmembrane region" description="Helical" evidence="9">
    <location>
        <begin position="106"/>
        <end position="124"/>
    </location>
</feature>
<proteinExistence type="predicted"/>
<feature type="transmembrane region" description="Helical" evidence="9">
    <location>
        <begin position="570"/>
        <end position="589"/>
    </location>
</feature>
<evidence type="ECO:0000256" key="1">
    <source>
        <dbReference type="ARBA" id="ARBA00004651"/>
    </source>
</evidence>
<feature type="domain" description="MrpA C-terminal/MbhE" evidence="13">
    <location>
        <begin position="682"/>
        <end position="761"/>
    </location>
</feature>
<feature type="transmembrane region" description="Helical" evidence="9">
    <location>
        <begin position="407"/>
        <end position="432"/>
    </location>
</feature>
<dbReference type="InterPro" id="IPR025383">
    <property type="entry name" value="MrpA_C/MbhD"/>
</dbReference>
<dbReference type="Proteomes" id="UP000604001">
    <property type="component" value="Unassembled WGS sequence"/>
</dbReference>
<feature type="transmembrane region" description="Helical" evidence="9">
    <location>
        <begin position="76"/>
        <end position="99"/>
    </location>
</feature>
<evidence type="ECO:0000256" key="7">
    <source>
        <dbReference type="RuleBase" id="RU000320"/>
    </source>
</evidence>
<feature type="domain" description="MrpA C-terminal/MbhD" evidence="12">
    <location>
        <begin position="608"/>
        <end position="672"/>
    </location>
</feature>
<organism evidence="14 15">
    <name type="scientific">Nocardioides deserti</name>
    <dbReference type="NCBI Taxonomy" id="1588644"/>
    <lineage>
        <taxon>Bacteria</taxon>
        <taxon>Bacillati</taxon>
        <taxon>Actinomycetota</taxon>
        <taxon>Actinomycetes</taxon>
        <taxon>Propionibacteriales</taxon>
        <taxon>Nocardioidaceae</taxon>
        <taxon>Nocardioides</taxon>
    </lineage>
</organism>
<feature type="transmembrane region" description="Helical" evidence="9">
    <location>
        <begin position="684"/>
        <end position="704"/>
    </location>
</feature>
<evidence type="ECO:0000313" key="14">
    <source>
        <dbReference type="EMBL" id="MBC2962350.1"/>
    </source>
</evidence>
<feature type="transmembrane region" description="Helical" evidence="9">
    <location>
        <begin position="364"/>
        <end position="387"/>
    </location>
</feature>
<keyword evidence="3" id="KW-1003">Cell membrane</keyword>
<protein>
    <submittedName>
        <fullName evidence="14">DUF4040 family protein</fullName>
    </submittedName>
</protein>
<feature type="transmembrane region" description="Helical" evidence="9">
    <location>
        <begin position="863"/>
        <end position="885"/>
    </location>
</feature>
<evidence type="ECO:0000259" key="11">
    <source>
        <dbReference type="Pfam" id="PF04039"/>
    </source>
</evidence>